<dbReference type="SMART" id="SM00363">
    <property type="entry name" value="S4"/>
    <property type="match status" value="1"/>
</dbReference>
<dbReference type="PROSITE" id="PS01149">
    <property type="entry name" value="PSI_RSU"/>
    <property type="match status" value="1"/>
</dbReference>
<evidence type="ECO:0000256" key="4">
    <source>
        <dbReference type="RuleBase" id="RU003887"/>
    </source>
</evidence>
<dbReference type="InterPro" id="IPR006145">
    <property type="entry name" value="PsdUridine_synth_RsuA/RluA"/>
</dbReference>
<evidence type="ECO:0000313" key="7">
    <source>
        <dbReference type="Proteomes" id="UP000647416"/>
    </source>
</evidence>
<reference evidence="6" key="1">
    <citation type="submission" date="2020-08" db="EMBL/GenBank/DDBJ databases">
        <title>Genome public.</title>
        <authorList>
            <person name="Liu C."/>
            <person name="Sun Q."/>
        </authorList>
    </citation>
    <scope>NUCLEOTIDE SEQUENCE</scope>
    <source>
        <strain evidence="6">NSJ-50</strain>
    </source>
</reference>
<protein>
    <recommendedName>
        <fullName evidence="4">Pseudouridine synthase</fullName>
        <ecNumber evidence="4">5.4.99.-</ecNumber>
    </recommendedName>
</protein>
<dbReference type="InterPro" id="IPR020103">
    <property type="entry name" value="PsdUridine_synth_cat_dom_sf"/>
</dbReference>
<comment type="similarity">
    <text evidence="1 4">Belongs to the pseudouridine synthase RsuA family.</text>
</comment>
<accession>A0A926ITN9</accession>
<keyword evidence="3" id="KW-0694">RNA-binding</keyword>
<evidence type="ECO:0000256" key="3">
    <source>
        <dbReference type="PROSITE-ProRule" id="PRU00182"/>
    </source>
</evidence>
<dbReference type="SUPFAM" id="SSF55120">
    <property type="entry name" value="Pseudouridine synthase"/>
    <property type="match status" value="1"/>
</dbReference>
<proteinExistence type="inferred from homology"/>
<dbReference type="CDD" id="cd02870">
    <property type="entry name" value="PseudoU_synth_RsuA_like"/>
    <property type="match status" value="1"/>
</dbReference>
<dbReference type="Proteomes" id="UP000647416">
    <property type="component" value="Unassembled WGS sequence"/>
</dbReference>
<dbReference type="InterPro" id="IPR020094">
    <property type="entry name" value="TruA/RsuA/RluB/E/F_N"/>
</dbReference>
<dbReference type="EC" id="5.4.99.-" evidence="4"/>
<name>A0A926ITN9_9FIRM</name>
<evidence type="ECO:0000313" key="6">
    <source>
        <dbReference type="EMBL" id="MBC8596790.1"/>
    </source>
</evidence>
<dbReference type="FunFam" id="3.10.290.10:FF:000003">
    <property type="entry name" value="Pseudouridine synthase"/>
    <property type="match status" value="1"/>
</dbReference>
<dbReference type="InterPro" id="IPR018496">
    <property type="entry name" value="PsdUridine_synth_RsuA/RluB_CS"/>
</dbReference>
<dbReference type="EMBL" id="JACRTE010000008">
    <property type="protein sequence ID" value="MBC8596790.1"/>
    <property type="molecule type" value="Genomic_DNA"/>
</dbReference>
<evidence type="ECO:0000259" key="5">
    <source>
        <dbReference type="SMART" id="SM00363"/>
    </source>
</evidence>
<dbReference type="GO" id="GO:0120159">
    <property type="term" value="F:rRNA pseudouridine synthase activity"/>
    <property type="evidence" value="ECO:0007669"/>
    <property type="project" value="UniProtKB-ARBA"/>
</dbReference>
<dbReference type="InterPro" id="IPR042092">
    <property type="entry name" value="PsdUridine_s_RsuA/RluB/E/F_cat"/>
</dbReference>
<dbReference type="PANTHER" id="PTHR47683">
    <property type="entry name" value="PSEUDOURIDINE SYNTHASE FAMILY PROTEIN-RELATED"/>
    <property type="match status" value="1"/>
</dbReference>
<comment type="caution">
    <text evidence="6">The sequence shown here is derived from an EMBL/GenBank/DDBJ whole genome shotgun (WGS) entry which is preliminary data.</text>
</comment>
<dbReference type="GO" id="GO:0000455">
    <property type="term" value="P:enzyme-directed rRNA pseudouridine synthesis"/>
    <property type="evidence" value="ECO:0007669"/>
    <property type="project" value="UniProtKB-ARBA"/>
</dbReference>
<dbReference type="NCBIfam" id="TIGR00093">
    <property type="entry name" value="pseudouridine synthase"/>
    <property type="match status" value="1"/>
</dbReference>
<keyword evidence="2 4" id="KW-0413">Isomerase</keyword>
<dbReference type="InterPro" id="IPR036986">
    <property type="entry name" value="S4_RNA-bd_sf"/>
</dbReference>
<dbReference type="InterPro" id="IPR002942">
    <property type="entry name" value="S4_RNA-bd"/>
</dbReference>
<dbReference type="GO" id="GO:0003723">
    <property type="term" value="F:RNA binding"/>
    <property type="evidence" value="ECO:0007669"/>
    <property type="project" value="UniProtKB-KW"/>
</dbReference>
<dbReference type="PANTHER" id="PTHR47683:SF2">
    <property type="entry name" value="RNA-BINDING S4 DOMAIN-CONTAINING PROTEIN"/>
    <property type="match status" value="1"/>
</dbReference>
<dbReference type="CDD" id="cd00165">
    <property type="entry name" value="S4"/>
    <property type="match status" value="1"/>
</dbReference>
<dbReference type="PROSITE" id="PS50889">
    <property type="entry name" value="S4"/>
    <property type="match status" value="1"/>
</dbReference>
<evidence type="ECO:0000256" key="2">
    <source>
        <dbReference type="ARBA" id="ARBA00023235"/>
    </source>
</evidence>
<feature type="domain" description="RNA-binding S4" evidence="5">
    <location>
        <begin position="1"/>
        <end position="63"/>
    </location>
</feature>
<dbReference type="Gene3D" id="3.10.290.10">
    <property type="entry name" value="RNA-binding S4 domain"/>
    <property type="match status" value="1"/>
</dbReference>
<sequence>MRLQKYLAMANVASRRASEKIITDGRVKVNGKIVTELGTKVTDGDEVEVDGKKVQLEKKKYYIMLNKPSGYVTTASDEFGRNTVLDLLGDVNGRIYPVGRLDADTEGLLILTNDGDFAYTLSHPKHNVEKVYHAYVNGVPDRFALSKLENGVIIDGVRTRKAKADVIEVGKNSSVVEIKIKEGRNRQVRKMLEAVGHRVMHLQRVAISTVTLGNLPLGKWRHLNDAEIKILVGNGGKNSD</sequence>
<dbReference type="Gene3D" id="3.30.70.1560">
    <property type="entry name" value="Alpha-L RNA-binding motif"/>
    <property type="match status" value="1"/>
</dbReference>
<dbReference type="Gene3D" id="3.30.70.580">
    <property type="entry name" value="Pseudouridine synthase I, catalytic domain, N-terminal subdomain"/>
    <property type="match status" value="1"/>
</dbReference>
<dbReference type="SUPFAM" id="SSF55174">
    <property type="entry name" value="Alpha-L RNA-binding motif"/>
    <property type="match status" value="1"/>
</dbReference>
<dbReference type="AlphaFoldDB" id="A0A926ITN9"/>
<dbReference type="InterPro" id="IPR050343">
    <property type="entry name" value="RsuA_PseudoU_synthase"/>
</dbReference>
<evidence type="ECO:0000256" key="1">
    <source>
        <dbReference type="ARBA" id="ARBA00008348"/>
    </source>
</evidence>
<keyword evidence="7" id="KW-1185">Reference proteome</keyword>
<gene>
    <name evidence="6" type="ORF">H8706_07890</name>
</gene>
<organism evidence="6 7">
    <name type="scientific">Qingrenia yutianensis</name>
    <dbReference type="NCBI Taxonomy" id="2763676"/>
    <lineage>
        <taxon>Bacteria</taxon>
        <taxon>Bacillati</taxon>
        <taxon>Bacillota</taxon>
        <taxon>Clostridia</taxon>
        <taxon>Eubacteriales</taxon>
        <taxon>Oscillospiraceae</taxon>
        <taxon>Qingrenia</taxon>
    </lineage>
</organism>
<dbReference type="Pfam" id="PF00849">
    <property type="entry name" value="PseudoU_synth_2"/>
    <property type="match status" value="1"/>
</dbReference>
<dbReference type="Pfam" id="PF01479">
    <property type="entry name" value="S4"/>
    <property type="match status" value="1"/>
</dbReference>
<dbReference type="InterPro" id="IPR000748">
    <property type="entry name" value="PsdUridine_synth_RsuA/RluB/E/F"/>
</dbReference>